<dbReference type="Proteomes" id="UP000078555">
    <property type="component" value="Unassembled WGS sequence"/>
</dbReference>
<evidence type="ECO:0000313" key="3">
    <source>
        <dbReference type="EMBL" id="SBT35201.1"/>
    </source>
</evidence>
<keyword evidence="5" id="KW-1185">Reference proteome</keyword>
<evidence type="ECO:0000313" key="5">
    <source>
        <dbReference type="Proteomes" id="UP000078555"/>
    </source>
</evidence>
<reference evidence="4 5" key="1">
    <citation type="submission" date="2016-05" db="EMBL/GenBank/DDBJ databases">
        <authorList>
            <person name="Naeem Raeece"/>
        </authorList>
    </citation>
    <scope>NUCLEOTIDE SEQUENCE [LARGE SCALE GENOMIC DNA]</scope>
</reference>
<reference evidence="2" key="2">
    <citation type="submission" date="2016-05" db="EMBL/GenBank/DDBJ databases">
        <authorList>
            <person name="Lavstsen T."/>
            <person name="Jespersen J.S."/>
        </authorList>
    </citation>
    <scope>NUCLEOTIDE SEQUENCE [LARGE SCALE GENOMIC DNA]</scope>
</reference>
<name>A0A1A8YTM0_PLAOA</name>
<dbReference type="AlphaFoldDB" id="A0A1A8YTM0"/>
<dbReference type="EMBL" id="FLRD01000074">
    <property type="protein sequence ID" value="SBT34774.1"/>
    <property type="molecule type" value="Genomic_DNA"/>
</dbReference>
<proteinExistence type="predicted"/>
<gene>
    <name evidence="2" type="ORF">POVWA1_023900</name>
    <name evidence="3" type="ORF">POVWA2_023790</name>
</gene>
<protein>
    <submittedName>
        <fullName evidence="2">Uncharacterized protein</fullName>
    </submittedName>
</protein>
<organism evidence="2 5">
    <name type="scientific">Plasmodium ovale wallikeri</name>
    <dbReference type="NCBI Taxonomy" id="864142"/>
    <lineage>
        <taxon>Eukaryota</taxon>
        <taxon>Sar</taxon>
        <taxon>Alveolata</taxon>
        <taxon>Apicomplexa</taxon>
        <taxon>Aconoidasida</taxon>
        <taxon>Haemosporida</taxon>
        <taxon>Plasmodiidae</taxon>
        <taxon>Plasmodium</taxon>
        <taxon>Plasmodium (Plasmodium)</taxon>
    </lineage>
</organism>
<feature type="compositionally biased region" description="Basic and acidic residues" evidence="1">
    <location>
        <begin position="31"/>
        <end position="46"/>
    </location>
</feature>
<feature type="compositionally biased region" description="Polar residues" evidence="1">
    <location>
        <begin position="55"/>
        <end position="70"/>
    </location>
</feature>
<feature type="region of interest" description="Disordered" evidence="1">
    <location>
        <begin position="1"/>
        <end position="80"/>
    </location>
</feature>
<evidence type="ECO:0000256" key="1">
    <source>
        <dbReference type="SAM" id="MobiDB-lite"/>
    </source>
</evidence>
<dbReference type="EMBL" id="FLRE01000095">
    <property type="protein sequence ID" value="SBT35201.1"/>
    <property type="molecule type" value="Genomic_DNA"/>
</dbReference>
<dbReference type="Proteomes" id="UP000078550">
    <property type="component" value="Unassembled WGS sequence"/>
</dbReference>
<accession>A0A1A8YTM0</accession>
<sequence length="80" mass="9186">MGEDKAHLGQMKEGQTQPDQMQKDNTGNKKKKDEKEKDTNKKDKWKKDKKGKVLSHNSTGNKNKVSNKSLIHTGYFPMLK</sequence>
<evidence type="ECO:0000313" key="4">
    <source>
        <dbReference type="Proteomes" id="UP000078550"/>
    </source>
</evidence>
<evidence type="ECO:0000313" key="2">
    <source>
        <dbReference type="EMBL" id="SBT34774.1"/>
    </source>
</evidence>